<comment type="caution">
    <text evidence="2">The sequence shown here is derived from an EMBL/GenBank/DDBJ whole genome shotgun (WGS) entry which is preliminary data.</text>
</comment>
<dbReference type="AlphaFoldDB" id="A0A9W6VL90"/>
<evidence type="ECO:0000259" key="1">
    <source>
        <dbReference type="Pfam" id="PF04248"/>
    </source>
</evidence>
<dbReference type="Pfam" id="PF04248">
    <property type="entry name" value="NTP_transf_9"/>
    <property type="match status" value="2"/>
</dbReference>
<dbReference type="InterPro" id="IPR007361">
    <property type="entry name" value="DUF427"/>
</dbReference>
<evidence type="ECO:0000313" key="3">
    <source>
        <dbReference type="Proteomes" id="UP001165136"/>
    </source>
</evidence>
<name>A0A9W6VL90_9PSEU</name>
<dbReference type="PANTHER" id="PTHR34310">
    <property type="entry name" value="DUF427 DOMAIN PROTEIN (AFU_ORTHOLOGUE AFUA_3G02220)"/>
    <property type="match status" value="1"/>
</dbReference>
<evidence type="ECO:0000313" key="2">
    <source>
        <dbReference type="EMBL" id="GLY71394.1"/>
    </source>
</evidence>
<feature type="domain" description="DUF427" evidence="1">
    <location>
        <begin position="120"/>
        <end position="212"/>
    </location>
</feature>
<dbReference type="Gene3D" id="2.170.150.40">
    <property type="entry name" value="Domain of unknown function (DUF427)"/>
    <property type="match status" value="2"/>
</dbReference>
<feature type="domain" description="DUF427" evidence="1">
    <location>
        <begin position="2"/>
        <end position="74"/>
    </location>
</feature>
<protein>
    <recommendedName>
        <fullName evidence="1">DUF427 domain-containing protein</fullName>
    </recommendedName>
</protein>
<accession>A0A9W6VL90</accession>
<dbReference type="PANTHER" id="PTHR34310:SF9">
    <property type="entry name" value="BLR5716 PROTEIN"/>
    <property type="match status" value="1"/>
</dbReference>
<organism evidence="2 3">
    <name type="scientific">Amycolatopsis taiwanensis</name>
    <dbReference type="NCBI Taxonomy" id="342230"/>
    <lineage>
        <taxon>Bacteria</taxon>
        <taxon>Bacillati</taxon>
        <taxon>Actinomycetota</taxon>
        <taxon>Actinomycetes</taxon>
        <taxon>Pseudonocardiales</taxon>
        <taxon>Pseudonocardiaceae</taxon>
        <taxon>Amycolatopsis</taxon>
    </lineage>
</organism>
<dbReference type="EMBL" id="BSTI01000036">
    <property type="protein sequence ID" value="GLY71394.1"/>
    <property type="molecule type" value="Genomic_DNA"/>
</dbReference>
<reference evidence="2" key="1">
    <citation type="submission" date="2023-03" db="EMBL/GenBank/DDBJ databases">
        <title>Amycolatopsis taiwanensis NBRC 103393.</title>
        <authorList>
            <person name="Ichikawa N."/>
            <person name="Sato H."/>
            <person name="Tonouchi N."/>
        </authorList>
    </citation>
    <scope>NUCLEOTIDE SEQUENCE</scope>
    <source>
        <strain evidence="2">NBRC 103393</strain>
    </source>
</reference>
<proteinExistence type="predicted"/>
<gene>
    <name evidence="2" type="ORF">Atai01_80130</name>
</gene>
<dbReference type="Proteomes" id="UP001165136">
    <property type="component" value="Unassembled WGS sequence"/>
</dbReference>
<dbReference type="InterPro" id="IPR038694">
    <property type="entry name" value="DUF427_sf"/>
</dbReference>
<sequence>MVFGGRVIADSRRPLLVWEVPYYPTYYLPREDVEDVLVPTGAARPSPSRGEGRLSTVKVGDREAVEAATEYPDSPIGELRDHVRLDFAAMDAWFEEDEEIFVHPRDPYTRVDVLSSSRHIRVEIDGVTVAESSQPRLLFETGLPTRYYLPKTDVRLELLEPSDTITRCPYKGEAEYWSVRIGDELYTDVAWYYRMPLPESQKVAGLVAFYDEKVDVFLDGVKQERPKTKFA</sequence>
<keyword evidence="3" id="KW-1185">Reference proteome</keyword>